<organism evidence="1 2">
    <name type="scientific">Engystomops pustulosus</name>
    <name type="common">Tungara frog</name>
    <name type="synonym">Physalaemus pustulosus</name>
    <dbReference type="NCBI Taxonomy" id="76066"/>
    <lineage>
        <taxon>Eukaryota</taxon>
        <taxon>Metazoa</taxon>
        <taxon>Chordata</taxon>
        <taxon>Craniata</taxon>
        <taxon>Vertebrata</taxon>
        <taxon>Euteleostomi</taxon>
        <taxon>Amphibia</taxon>
        <taxon>Batrachia</taxon>
        <taxon>Anura</taxon>
        <taxon>Neobatrachia</taxon>
        <taxon>Hyloidea</taxon>
        <taxon>Leptodactylidae</taxon>
        <taxon>Leiuperinae</taxon>
        <taxon>Engystomops</taxon>
    </lineage>
</organism>
<dbReference type="Proteomes" id="UP000824782">
    <property type="component" value="Unassembled WGS sequence"/>
</dbReference>
<reference evidence="1" key="1">
    <citation type="thesis" date="2020" institute="ProQuest LLC" country="789 East Eisenhower Parkway, Ann Arbor, MI, USA">
        <title>Comparative Genomics and Chromosome Evolution.</title>
        <authorList>
            <person name="Mudd A.B."/>
        </authorList>
    </citation>
    <scope>NUCLEOTIDE SEQUENCE</scope>
    <source>
        <strain evidence="1">237g6f4</strain>
        <tissue evidence="1">Blood</tissue>
    </source>
</reference>
<protein>
    <recommendedName>
        <fullName evidence="3">Reverse transcriptase domain-containing protein</fullName>
    </recommendedName>
</protein>
<dbReference type="AlphaFoldDB" id="A0AAV6Z4L3"/>
<comment type="caution">
    <text evidence="1">The sequence shown here is derived from an EMBL/GenBank/DDBJ whole genome shotgun (WGS) entry which is preliminary data.</text>
</comment>
<proteinExistence type="predicted"/>
<evidence type="ECO:0000313" key="2">
    <source>
        <dbReference type="Proteomes" id="UP000824782"/>
    </source>
</evidence>
<keyword evidence="2" id="KW-1185">Reference proteome</keyword>
<gene>
    <name evidence="1" type="ORF">GDO81_022303</name>
</gene>
<sequence>MSIDVESRYTRILHETGVAAVRTVLEAANKGKESLLSVTTKCYGQKEGAAVGTPVSPPVKGIHSTYKYRRYVDDVVVIWTK</sequence>
<evidence type="ECO:0008006" key="3">
    <source>
        <dbReference type="Google" id="ProtNLM"/>
    </source>
</evidence>
<accession>A0AAV6Z4L3</accession>
<evidence type="ECO:0000313" key="1">
    <source>
        <dbReference type="EMBL" id="KAG8544542.1"/>
    </source>
</evidence>
<dbReference type="EMBL" id="WNYA01002184">
    <property type="protein sequence ID" value="KAG8544542.1"/>
    <property type="molecule type" value="Genomic_DNA"/>
</dbReference>
<name>A0AAV6Z4L3_ENGPU</name>